<evidence type="ECO:0000313" key="2">
    <source>
        <dbReference type="EMBL" id="KAJ8871664.1"/>
    </source>
</evidence>
<comment type="caution">
    <text evidence="2">The sequence shown here is derived from an EMBL/GenBank/DDBJ whole genome shotgun (WGS) entry which is preliminary data.</text>
</comment>
<reference evidence="2 3" key="1">
    <citation type="submission" date="2023-02" db="EMBL/GenBank/DDBJ databases">
        <title>LHISI_Scaffold_Assembly.</title>
        <authorList>
            <person name="Stuart O.P."/>
            <person name="Cleave R."/>
            <person name="Magrath M.J.L."/>
            <person name="Mikheyev A.S."/>
        </authorList>
    </citation>
    <scope>NUCLEOTIDE SEQUENCE [LARGE SCALE GENOMIC DNA]</scope>
    <source>
        <strain evidence="2">Daus_M_001</strain>
        <tissue evidence="2">Leg muscle</tissue>
    </source>
</reference>
<gene>
    <name evidence="2" type="ORF">PR048_027991</name>
</gene>
<feature type="compositionally biased region" description="Basic and acidic residues" evidence="1">
    <location>
        <begin position="311"/>
        <end position="322"/>
    </location>
</feature>
<organism evidence="2 3">
    <name type="scientific">Dryococelus australis</name>
    <dbReference type="NCBI Taxonomy" id="614101"/>
    <lineage>
        <taxon>Eukaryota</taxon>
        <taxon>Metazoa</taxon>
        <taxon>Ecdysozoa</taxon>
        <taxon>Arthropoda</taxon>
        <taxon>Hexapoda</taxon>
        <taxon>Insecta</taxon>
        <taxon>Pterygota</taxon>
        <taxon>Neoptera</taxon>
        <taxon>Polyneoptera</taxon>
        <taxon>Phasmatodea</taxon>
        <taxon>Verophasmatodea</taxon>
        <taxon>Anareolatae</taxon>
        <taxon>Phasmatidae</taxon>
        <taxon>Eurycanthinae</taxon>
        <taxon>Dryococelus</taxon>
    </lineage>
</organism>
<feature type="region of interest" description="Disordered" evidence="1">
    <location>
        <begin position="311"/>
        <end position="342"/>
    </location>
</feature>
<sequence length="502" mass="54961">MKFNTKGRGGVVARPRRTGFDNWRGHPRIFACENRAGRCRRLEGFLGDLPFLPPFYSGAAPYSPRFILIGPQDLAGNNRNSADVAESSFTGVEPWNSSPAHHGQRISWWSSAGRNSGGGRRARTSPGFAASSPPLAEMVLTRIKEVLLYWAVLPSEHGSLPDFRACESGRTMPLVGVFFSRGSANSPHPFIPALLHTHIASTSSAPKTSMLRTTQTSSLTSSCIVLHSVRHLLKNGVPLSPSTVTADNQCAVDIGIFAHKNIEFSLQAPLMSTNPFSDWRHEVLGAGLVTDWPLRTVKGYLLAGLPGGKESSRCRLGREGSNRPRQPISISEMPNRRVSPHRRVEQTAFSCSRVHKAISSLSPQPSTSSPAHNQPCRIRPLATLPLQRGELPNTSAKRSGPIGRNALAGCARAREHTHTRSHRANFAAHAAGSRSKNRPHTHTLARFSSLLDEPTPPLQHFTPRPHDQLFAKIKPFSLPLPSPITATLITPRHRIALWHPIR</sequence>
<proteinExistence type="predicted"/>
<feature type="compositionally biased region" description="Low complexity" evidence="1">
    <location>
        <begin position="359"/>
        <end position="370"/>
    </location>
</feature>
<dbReference type="Proteomes" id="UP001159363">
    <property type="component" value="Chromosome 11"/>
</dbReference>
<protein>
    <submittedName>
        <fullName evidence="2">Uncharacterized protein</fullName>
    </submittedName>
</protein>
<accession>A0ABQ9GI00</accession>
<feature type="region of interest" description="Disordered" evidence="1">
    <location>
        <begin position="93"/>
        <end position="129"/>
    </location>
</feature>
<name>A0ABQ9GI00_9NEOP</name>
<evidence type="ECO:0000256" key="1">
    <source>
        <dbReference type="SAM" id="MobiDB-lite"/>
    </source>
</evidence>
<feature type="region of interest" description="Disordered" evidence="1">
    <location>
        <begin position="355"/>
        <end position="376"/>
    </location>
</feature>
<keyword evidence="3" id="KW-1185">Reference proteome</keyword>
<dbReference type="EMBL" id="JARBHB010000012">
    <property type="protein sequence ID" value="KAJ8871664.1"/>
    <property type="molecule type" value="Genomic_DNA"/>
</dbReference>
<evidence type="ECO:0000313" key="3">
    <source>
        <dbReference type="Proteomes" id="UP001159363"/>
    </source>
</evidence>